<protein>
    <submittedName>
        <fullName evidence="2">Flagellar protein</fullName>
    </submittedName>
</protein>
<gene>
    <name evidence="2" type="ORF">FE240_15055</name>
</gene>
<evidence type="ECO:0000313" key="3">
    <source>
        <dbReference type="Proteomes" id="UP000594034"/>
    </source>
</evidence>
<dbReference type="RefSeq" id="WP_193002078.1">
    <property type="nucleotide sequence ID" value="NZ_CP040449.1"/>
</dbReference>
<proteinExistence type="predicted"/>
<evidence type="ECO:0000256" key="1">
    <source>
        <dbReference type="SAM" id="Coils"/>
    </source>
</evidence>
<keyword evidence="3" id="KW-1185">Reference proteome</keyword>
<keyword evidence="1" id="KW-0175">Coiled coil</keyword>
<dbReference type="AlphaFoldDB" id="A0A5J6WXH1"/>
<feature type="coiled-coil region" evidence="1">
    <location>
        <begin position="6"/>
        <end position="47"/>
    </location>
</feature>
<dbReference type="EMBL" id="CP040449">
    <property type="protein sequence ID" value="QFI55889.1"/>
    <property type="molecule type" value="Genomic_DNA"/>
</dbReference>
<organism evidence="2 3">
    <name type="scientific">Aeromonas simiae</name>
    <dbReference type="NCBI Taxonomy" id="218936"/>
    <lineage>
        <taxon>Bacteria</taxon>
        <taxon>Pseudomonadati</taxon>
        <taxon>Pseudomonadota</taxon>
        <taxon>Gammaproteobacteria</taxon>
        <taxon>Aeromonadales</taxon>
        <taxon>Aeromonadaceae</taxon>
        <taxon>Aeromonas</taxon>
    </lineage>
</organism>
<reference evidence="2 3" key="1">
    <citation type="submission" date="2019-05" db="EMBL/GenBank/DDBJ databases">
        <title>OXA-830, a novel chromosomally encoded expanded-spectrum class D beta-lactamase in Aeromonas simiae.</title>
        <authorList>
            <person name="Zhou W."/>
            <person name="Chen Q."/>
        </authorList>
    </citation>
    <scope>NUCLEOTIDE SEQUENCE [LARGE SCALE GENOMIC DNA]</scope>
    <source>
        <strain evidence="2 3">A6</strain>
    </source>
</reference>
<keyword evidence="2" id="KW-0966">Cell projection</keyword>
<keyword evidence="2" id="KW-0282">Flagellum</keyword>
<dbReference type="KEGG" id="asim:FE240_15055"/>
<dbReference type="Proteomes" id="UP000594034">
    <property type="component" value="Chromosome"/>
</dbReference>
<accession>A0A5J6WXH1</accession>
<keyword evidence="2" id="KW-0969">Cilium</keyword>
<sequence>MLKRYLTLQQQRLNDLGKERLRLREQADKEAQRVRSLQELQERLQRRPERYHSLLLQNQLRMGQQVQHLVESQQQQSALAQLDLAHHETQLRREFGRVKGLQQVVARRDTEAQHKAESLAQRQLDELATRRFLLNSKG</sequence>
<name>A0A5J6WXH1_9GAMM</name>
<evidence type="ECO:0000313" key="2">
    <source>
        <dbReference type="EMBL" id="QFI55889.1"/>
    </source>
</evidence>